<accession>A0ABR7ITH1</accession>
<dbReference type="Pfam" id="PF07247">
    <property type="entry name" value="AATase"/>
    <property type="match status" value="1"/>
</dbReference>
<dbReference type="Proteomes" id="UP000649151">
    <property type="component" value="Unassembled WGS sequence"/>
</dbReference>
<organism evidence="1 2">
    <name type="scientific">Clostridium facile</name>
    <dbReference type="NCBI Taxonomy" id="2763035"/>
    <lineage>
        <taxon>Bacteria</taxon>
        <taxon>Bacillati</taxon>
        <taxon>Bacillota</taxon>
        <taxon>Clostridia</taxon>
        <taxon>Eubacteriales</taxon>
        <taxon>Clostridiaceae</taxon>
        <taxon>Clostridium</taxon>
    </lineage>
</organism>
<gene>
    <name evidence="1" type="ORF">H8Z77_10580</name>
</gene>
<dbReference type="RefSeq" id="WP_186996976.1">
    <property type="nucleotide sequence ID" value="NZ_JACOQK010000001.1"/>
</dbReference>
<dbReference type="EMBL" id="JACOQK010000001">
    <property type="protein sequence ID" value="MBC5788449.1"/>
    <property type="molecule type" value="Genomic_DNA"/>
</dbReference>
<comment type="caution">
    <text evidence="1">The sequence shown here is derived from an EMBL/GenBank/DDBJ whole genome shotgun (WGS) entry which is preliminary data.</text>
</comment>
<name>A0ABR7ITH1_9CLOT</name>
<evidence type="ECO:0008006" key="3">
    <source>
        <dbReference type="Google" id="ProtNLM"/>
    </source>
</evidence>
<dbReference type="InterPro" id="IPR052058">
    <property type="entry name" value="Alcohol_O-acetyltransferase"/>
</dbReference>
<dbReference type="InterPro" id="IPR010828">
    <property type="entry name" value="Atf2/Sli1-like"/>
</dbReference>
<keyword evidence="2" id="KW-1185">Reference proteome</keyword>
<dbReference type="SUPFAM" id="SSF52777">
    <property type="entry name" value="CoA-dependent acyltransferases"/>
    <property type="match status" value="1"/>
</dbReference>
<dbReference type="PANTHER" id="PTHR28037:SF1">
    <property type="entry name" value="ALCOHOL O-ACETYLTRANSFERASE 1-RELATED"/>
    <property type="match status" value="1"/>
</dbReference>
<proteinExistence type="predicted"/>
<evidence type="ECO:0000313" key="2">
    <source>
        <dbReference type="Proteomes" id="UP000649151"/>
    </source>
</evidence>
<dbReference type="PANTHER" id="PTHR28037">
    <property type="entry name" value="ALCOHOL O-ACETYLTRANSFERASE 1-RELATED"/>
    <property type="match status" value="1"/>
</dbReference>
<sequence length="431" mass="49710">MKQRKQEKEHGWYRLDNAAKLFPSISNTENSNVFRMVCELTESVDRNTLQTAAEKTLAVFPSFRVRLRRGLFWNFLEYNPNPFKIHRDIHPPCSYFKGISQRGYLFEVSYYKNKINLDLFHVLADGTGAMQFLRMLVYHYLQIAHERELTESTIPDNCLATPSSRSEDAFHKYYQKSKKDAPFEKKAYRITGSKLMPGEIKIITGHMPVKQVLQLAKSHQATLTTYLTAVVIYSIYENMPARKRKRPVKVNIPVNLRNHFPSVTSRNFFACIETGYTFDQQQPTFEQVLEQVNQQVKGQLSSDKLSQRINFTVATEKNPIVRCLPLALKDIGLKIAYKQGEIAYSTALSNMGKVSMPEYLQPYIKNFNLIMSPSPFQPVKFGVCSYGDTLNFTYSAAMEPVDIPRHIFRYLSKQGVEVTITTNEVKRDETV</sequence>
<protein>
    <recommendedName>
        <fullName evidence="3">Alcohol acetyltransferase</fullName>
    </recommendedName>
</protein>
<reference evidence="1 2" key="1">
    <citation type="submission" date="2020-08" db="EMBL/GenBank/DDBJ databases">
        <title>Genome public.</title>
        <authorList>
            <person name="Liu C."/>
            <person name="Sun Q."/>
        </authorList>
    </citation>
    <scope>NUCLEOTIDE SEQUENCE [LARGE SCALE GENOMIC DNA]</scope>
    <source>
        <strain evidence="1 2">NSJ-27</strain>
    </source>
</reference>
<evidence type="ECO:0000313" key="1">
    <source>
        <dbReference type="EMBL" id="MBC5788449.1"/>
    </source>
</evidence>